<proteinExistence type="predicted"/>
<protein>
    <submittedName>
        <fullName evidence="2">Uncharacterized protein</fullName>
    </submittedName>
</protein>
<dbReference type="AlphaFoldDB" id="A0A4R3YS90"/>
<dbReference type="RefSeq" id="WP_207905322.1">
    <property type="nucleotide sequence ID" value="NZ_SMCQ01000018.1"/>
</dbReference>
<organism evidence="2 3">
    <name type="scientific">Longibaculum muris</name>
    <dbReference type="NCBI Taxonomy" id="1796628"/>
    <lineage>
        <taxon>Bacteria</taxon>
        <taxon>Bacillati</taxon>
        <taxon>Bacillota</taxon>
        <taxon>Erysipelotrichia</taxon>
        <taxon>Erysipelotrichales</taxon>
        <taxon>Coprobacillaceae</taxon>
        <taxon>Longibaculum</taxon>
    </lineage>
</organism>
<evidence type="ECO:0000313" key="2">
    <source>
        <dbReference type="EMBL" id="TCV95340.1"/>
    </source>
</evidence>
<reference evidence="2 3" key="1">
    <citation type="submission" date="2019-03" db="EMBL/GenBank/DDBJ databases">
        <title>Genomic Encyclopedia of Type Strains, Phase IV (KMG-IV): sequencing the most valuable type-strain genomes for metagenomic binning, comparative biology and taxonomic classification.</title>
        <authorList>
            <person name="Goeker M."/>
        </authorList>
    </citation>
    <scope>NUCLEOTIDE SEQUENCE [LARGE SCALE GENOMIC DNA]</scope>
    <source>
        <strain evidence="2 3">DSM 29487</strain>
    </source>
</reference>
<feature type="region of interest" description="Disordered" evidence="1">
    <location>
        <begin position="1"/>
        <end position="44"/>
    </location>
</feature>
<accession>A0A4R3YS90</accession>
<feature type="non-terminal residue" evidence="2">
    <location>
        <position position="1"/>
    </location>
</feature>
<dbReference type="EMBL" id="SMCQ01000018">
    <property type="protein sequence ID" value="TCV95340.1"/>
    <property type="molecule type" value="Genomic_DNA"/>
</dbReference>
<name>A0A4R3YS90_9FIRM</name>
<keyword evidence="3" id="KW-1185">Reference proteome</keyword>
<feature type="compositionally biased region" description="Low complexity" evidence="1">
    <location>
        <begin position="15"/>
        <end position="29"/>
    </location>
</feature>
<gene>
    <name evidence="2" type="ORF">EDD60_11860</name>
</gene>
<sequence>DNNNSSTDSNKKDTSSSNSGNSGNSGSDKPSQPAHQHSWKQHTAQKWVSNMVTVPDYETQKVPVGNRYIFFYDGYTTDNINDAKAHAKELILAGVDDGYRTETIYETKQVQVGSHQEDHGHNETYVDYEYCDCGARR</sequence>
<evidence type="ECO:0000256" key="1">
    <source>
        <dbReference type="SAM" id="MobiDB-lite"/>
    </source>
</evidence>
<dbReference type="GeneID" id="98916974"/>
<evidence type="ECO:0000313" key="3">
    <source>
        <dbReference type="Proteomes" id="UP000295515"/>
    </source>
</evidence>
<comment type="caution">
    <text evidence="2">The sequence shown here is derived from an EMBL/GenBank/DDBJ whole genome shotgun (WGS) entry which is preliminary data.</text>
</comment>
<dbReference type="Proteomes" id="UP000295515">
    <property type="component" value="Unassembled WGS sequence"/>
</dbReference>